<evidence type="ECO:0000313" key="1">
    <source>
        <dbReference type="EMBL" id="GGV06980.1"/>
    </source>
</evidence>
<dbReference type="OrthoDB" id="5198161at2"/>
<accession>A0A8H9LRR7</accession>
<dbReference type="AlphaFoldDB" id="A0A8H9LRR7"/>
<dbReference type="RefSeq" id="WP_030558169.1">
    <property type="nucleotide sequence ID" value="NZ_BMUB01000042.1"/>
</dbReference>
<comment type="caution">
    <text evidence="1">The sequence shown here is derived from an EMBL/GenBank/DDBJ whole genome shotgun (WGS) entry which is preliminary data.</text>
</comment>
<evidence type="ECO:0000313" key="2">
    <source>
        <dbReference type="Proteomes" id="UP000610124"/>
    </source>
</evidence>
<dbReference type="Proteomes" id="UP000610124">
    <property type="component" value="Unassembled WGS sequence"/>
</dbReference>
<proteinExistence type="predicted"/>
<protein>
    <submittedName>
        <fullName evidence="1">Uncharacterized protein</fullName>
    </submittedName>
</protein>
<reference evidence="1 2" key="1">
    <citation type="journal article" date="2014" name="Int. J. Syst. Evol. Microbiol.">
        <title>Complete genome sequence of Corynebacterium casei LMG S-19264T (=DSM 44701T), isolated from a smear-ripened cheese.</title>
        <authorList>
            <consortium name="US DOE Joint Genome Institute (JGI-PGF)"/>
            <person name="Walter F."/>
            <person name="Albersmeier A."/>
            <person name="Kalinowski J."/>
            <person name="Ruckert C."/>
        </authorList>
    </citation>
    <scope>NUCLEOTIDE SEQUENCE [LARGE SCALE GENOMIC DNA]</scope>
    <source>
        <strain evidence="1 2">JCM 4434</strain>
    </source>
</reference>
<organism evidence="1 2">
    <name type="scientific">Kitasatospora aureofaciens</name>
    <name type="common">Streptomyces aureofaciens</name>
    <dbReference type="NCBI Taxonomy" id="1894"/>
    <lineage>
        <taxon>Bacteria</taxon>
        <taxon>Bacillati</taxon>
        <taxon>Actinomycetota</taxon>
        <taxon>Actinomycetes</taxon>
        <taxon>Kitasatosporales</taxon>
        <taxon>Streptomycetaceae</taxon>
        <taxon>Kitasatospora</taxon>
    </lineage>
</organism>
<gene>
    <name evidence="1" type="ORF">GCM10010502_72600</name>
</gene>
<dbReference type="GeneID" id="97490116"/>
<sequence length="191" mass="21955">MSDLERAAAEYVRRQREHTAKEAEAAQAAARQRERGLRQGREFFAFARRHGAPVLRHYVEFELGDQPTYHRYKRTDQVAVVAAQWIEGNGDFNWNYGWAVMENGAVHHGVLRHGFTHEESRDVVDRQYFITRAHRMTRMDAPPALGVSPYDEFCDQHFPAVGAALLEPVQLAPGMKTGIQRNGWIGYRLLH</sequence>
<name>A0A8H9LRR7_KITAU</name>
<dbReference type="EMBL" id="BMUB01000042">
    <property type="protein sequence ID" value="GGV06980.1"/>
    <property type="molecule type" value="Genomic_DNA"/>
</dbReference>